<organism evidence="3">
    <name type="scientific">Micromonas pusilla (strain CCMP1545)</name>
    <name type="common">Picoplanktonic green alga</name>
    <dbReference type="NCBI Taxonomy" id="564608"/>
    <lineage>
        <taxon>Eukaryota</taxon>
        <taxon>Viridiplantae</taxon>
        <taxon>Chlorophyta</taxon>
        <taxon>Mamiellophyceae</taxon>
        <taxon>Mamiellales</taxon>
        <taxon>Mamiellaceae</taxon>
        <taxon>Micromonas</taxon>
    </lineage>
</organism>
<dbReference type="OMA" id="WVEEATT"/>
<dbReference type="RefSeq" id="XP_003063670.1">
    <property type="nucleotide sequence ID" value="XM_003063624.1"/>
</dbReference>
<dbReference type="EMBL" id="GG663749">
    <property type="protein sequence ID" value="EEH52043.1"/>
    <property type="molecule type" value="Genomic_DNA"/>
</dbReference>
<evidence type="ECO:0000313" key="3">
    <source>
        <dbReference type="Proteomes" id="UP000001876"/>
    </source>
</evidence>
<dbReference type="AlphaFoldDB" id="C1N747"/>
<keyword evidence="3" id="KW-1185">Reference proteome</keyword>
<gene>
    <name evidence="2" type="ORF">MICPUCDRAFT_53553</name>
</gene>
<protein>
    <submittedName>
        <fullName evidence="2">Predicted protein</fullName>
    </submittedName>
</protein>
<evidence type="ECO:0000313" key="2">
    <source>
        <dbReference type="EMBL" id="EEH52043.1"/>
    </source>
</evidence>
<dbReference type="PANTHER" id="PTHR31407:SF20">
    <property type="entry name" value="THYLAKOID LUMENAL 19 KDA PROTEIN, CHLOROPLASTIC"/>
    <property type="match status" value="1"/>
</dbReference>
<reference evidence="2 3" key="1">
    <citation type="journal article" date="2009" name="Science">
        <title>Green evolution and dynamic adaptations revealed by genomes of the marine picoeukaryotes Micromonas.</title>
        <authorList>
            <person name="Worden A.Z."/>
            <person name="Lee J.H."/>
            <person name="Mock T."/>
            <person name="Rouze P."/>
            <person name="Simmons M.P."/>
            <person name="Aerts A.L."/>
            <person name="Allen A.E."/>
            <person name="Cuvelier M.L."/>
            <person name="Derelle E."/>
            <person name="Everett M.V."/>
            <person name="Foulon E."/>
            <person name="Grimwood J."/>
            <person name="Gundlach H."/>
            <person name="Henrissat B."/>
            <person name="Napoli C."/>
            <person name="McDonald S.M."/>
            <person name="Parker M.S."/>
            <person name="Rombauts S."/>
            <person name="Salamov A."/>
            <person name="Von Dassow P."/>
            <person name="Badger J.H."/>
            <person name="Coutinho P.M."/>
            <person name="Demir E."/>
            <person name="Dubchak I."/>
            <person name="Gentemann C."/>
            <person name="Eikrem W."/>
            <person name="Gready J.E."/>
            <person name="John U."/>
            <person name="Lanier W."/>
            <person name="Lindquist E.A."/>
            <person name="Lucas S."/>
            <person name="Mayer K.F."/>
            <person name="Moreau H."/>
            <person name="Not F."/>
            <person name="Otillar R."/>
            <person name="Panaud O."/>
            <person name="Pangilinan J."/>
            <person name="Paulsen I."/>
            <person name="Piegu B."/>
            <person name="Poliakov A."/>
            <person name="Robbens S."/>
            <person name="Schmutz J."/>
            <person name="Toulza E."/>
            <person name="Wyss T."/>
            <person name="Zelensky A."/>
            <person name="Zhou K."/>
            <person name="Armbrust E.V."/>
            <person name="Bhattacharya D."/>
            <person name="Goodenough U.W."/>
            <person name="Van de Peer Y."/>
            <person name="Grigoriev I.V."/>
        </authorList>
    </citation>
    <scope>NUCLEOTIDE SEQUENCE [LARGE SCALE GENOMIC DNA]</scope>
    <source>
        <strain evidence="2 3">CCMP1545</strain>
    </source>
</reference>
<name>C1N747_MICPC</name>
<dbReference type="PANTHER" id="PTHR31407">
    <property type="match status" value="1"/>
</dbReference>
<evidence type="ECO:0000256" key="1">
    <source>
        <dbReference type="SAM" id="MobiDB-lite"/>
    </source>
</evidence>
<sequence>MLAIASTVGGVAARASPASFRKSSARARSPAVVVVARATGSSRSSTPSSSSETDAAPPPTPSRRETLALSLATATAAILPALARANPALAAYGVDAGSAGDASSGPVTFATFYGAASPPATYGYLGGTTPDKAKYSYDVPSDWVEEAPSKVEKGAGGQDSRWVKSGSRGAVRAVCLTLNRAGEDGAAFDLTDKALNAIAGADAKLQEAITTGEIKRSVTKSGADAREYASFDISGGATGSSYGVKITVDNTGRLFAFVVSAPDRAYAAERATLGRMLDSFRTYDSASQFV</sequence>
<dbReference type="KEGG" id="mpp:MICPUCDRAFT_53553"/>
<proteinExistence type="predicted"/>
<feature type="region of interest" description="Disordered" evidence="1">
    <location>
        <begin position="1"/>
        <end position="64"/>
    </location>
</feature>
<dbReference type="Gene3D" id="3.40.1000.10">
    <property type="entry name" value="Mog1/PsbP, alpha/beta/alpha sandwich"/>
    <property type="match status" value="1"/>
</dbReference>
<dbReference type="OrthoDB" id="1916780at2759"/>
<dbReference type="STRING" id="564608.C1N747"/>
<dbReference type="eggNOG" id="ENOG502QUTY">
    <property type="taxonomic scope" value="Eukaryota"/>
</dbReference>
<feature type="compositionally biased region" description="Low complexity" evidence="1">
    <location>
        <begin position="12"/>
        <end position="55"/>
    </location>
</feature>
<dbReference type="Proteomes" id="UP000001876">
    <property type="component" value="Unassembled WGS sequence"/>
</dbReference>
<dbReference type="GeneID" id="9689280"/>
<accession>C1N747</accession>